<gene>
    <name evidence="2" type="ORF">SAMN05444682_1175</name>
</gene>
<sequence>MSNHPKVFISYSWSNPDHENWVVNLAERLVADGVDVTIDKWDLKEGQDKYTFMESMVKSNDIQRVLIILDKKYADKAEQRAGGVGTETQIISPQIYENVSQEKFIPIVTEKDDKGDAHMPTYLKGRIYLDFSEQTDFENNYENLLRNIFKRPAYSKPKIGTPPPYLFEDTPHHQKTSSLVRSFDNLVNKNPNRLNPMIRDFLDEYYTSIDEFVITFTSRDTIDTGKTICDNIQSYTPLRDDFILFFDKVFKLGDQFDIDILIHFLERTPQLTYPRDERGQWYDGDYDNFRFFVHEIFLYLIALGLKNENYRVIDELLHSNYFFKSRYEDKVKPKQFTELYGHIASIKQYYNQTFSQNFFSPMADLIIKRIPKGMSKDQLIDADLICHYVAELSGSYWFPITYIYRSRRNLDLLGKLVSQRFFEKVKGIFNVANAEEFRNLLQSYKERNKNPERVSYSGSFDRVLPIYEIVEIDNVATIR</sequence>
<dbReference type="RefSeq" id="WP_090632428.1">
    <property type="nucleotide sequence ID" value="NZ_FOQO01000017.1"/>
</dbReference>
<protein>
    <submittedName>
        <fullName evidence="2">SEFIR domain-containing protein</fullName>
    </submittedName>
</protein>
<name>A0A1I3VH71_9SPHI</name>
<dbReference type="OrthoDB" id="5149141at2"/>
<proteinExistence type="predicted"/>
<feature type="domain" description="SEFIR" evidence="1">
    <location>
        <begin position="4"/>
        <end position="140"/>
    </location>
</feature>
<dbReference type="Pfam" id="PF08357">
    <property type="entry name" value="SEFIR"/>
    <property type="match status" value="1"/>
</dbReference>
<dbReference type="STRING" id="1477437.SAMN05444682_1175"/>
<organism evidence="2 3">
    <name type="scientific">Parapedobacter indicus</name>
    <dbReference type="NCBI Taxonomy" id="1477437"/>
    <lineage>
        <taxon>Bacteria</taxon>
        <taxon>Pseudomonadati</taxon>
        <taxon>Bacteroidota</taxon>
        <taxon>Sphingobacteriia</taxon>
        <taxon>Sphingobacteriales</taxon>
        <taxon>Sphingobacteriaceae</taxon>
        <taxon>Parapedobacter</taxon>
    </lineage>
</organism>
<evidence type="ECO:0000259" key="1">
    <source>
        <dbReference type="PROSITE" id="PS51534"/>
    </source>
</evidence>
<dbReference type="SUPFAM" id="SSF52200">
    <property type="entry name" value="Toll/Interleukin receptor TIR domain"/>
    <property type="match status" value="1"/>
</dbReference>
<dbReference type="InterPro" id="IPR013568">
    <property type="entry name" value="SEFIR_dom"/>
</dbReference>
<dbReference type="InterPro" id="IPR035897">
    <property type="entry name" value="Toll_tir_struct_dom_sf"/>
</dbReference>
<dbReference type="PROSITE" id="PS51534">
    <property type="entry name" value="SEFIR"/>
    <property type="match status" value="1"/>
</dbReference>
<dbReference type="Proteomes" id="UP000198670">
    <property type="component" value="Unassembled WGS sequence"/>
</dbReference>
<evidence type="ECO:0000313" key="3">
    <source>
        <dbReference type="Proteomes" id="UP000198670"/>
    </source>
</evidence>
<dbReference type="Gene3D" id="3.40.50.10140">
    <property type="entry name" value="Toll/interleukin-1 receptor homology (TIR) domain"/>
    <property type="match status" value="1"/>
</dbReference>
<accession>A0A1I3VH71</accession>
<reference evidence="2 3" key="1">
    <citation type="submission" date="2016-10" db="EMBL/GenBank/DDBJ databases">
        <authorList>
            <person name="de Groot N.N."/>
        </authorList>
    </citation>
    <scope>NUCLEOTIDE SEQUENCE [LARGE SCALE GENOMIC DNA]</scope>
    <source>
        <strain evidence="2 3">RK1</strain>
    </source>
</reference>
<evidence type="ECO:0000313" key="2">
    <source>
        <dbReference type="EMBL" id="SFJ94532.1"/>
    </source>
</evidence>
<keyword evidence="3" id="KW-1185">Reference proteome</keyword>
<dbReference type="AlphaFoldDB" id="A0A1I3VH71"/>
<dbReference type="EMBL" id="FOQO01000017">
    <property type="protein sequence ID" value="SFJ94532.1"/>
    <property type="molecule type" value="Genomic_DNA"/>
</dbReference>